<evidence type="ECO:0000256" key="1">
    <source>
        <dbReference type="SAM" id="MobiDB-lite"/>
    </source>
</evidence>
<dbReference type="Proteomes" id="UP001183607">
    <property type="component" value="Unassembled WGS sequence"/>
</dbReference>
<feature type="region of interest" description="Disordered" evidence="1">
    <location>
        <begin position="32"/>
        <end position="84"/>
    </location>
</feature>
<feature type="domain" description="Phosphodiester glycosidase" evidence="4">
    <location>
        <begin position="247"/>
        <end position="425"/>
    </location>
</feature>
<evidence type="ECO:0000259" key="3">
    <source>
        <dbReference type="Pfam" id="PF00149"/>
    </source>
</evidence>
<protein>
    <submittedName>
        <fullName evidence="5">Phosphodiester glycosidase family protein</fullName>
    </submittedName>
</protein>
<keyword evidence="5" id="KW-0326">Glycosidase</keyword>
<dbReference type="PANTHER" id="PTHR40446:SF2">
    <property type="entry name" value="N-ACETYLGLUCOSAMINE-1-PHOSPHODIESTER ALPHA-N-ACETYLGLUCOSAMINIDASE"/>
    <property type="match status" value="1"/>
</dbReference>
<keyword evidence="5" id="KW-0378">Hydrolase</keyword>
<dbReference type="InterPro" id="IPR018711">
    <property type="entry name" value="NAGPA"/>
</dbReference>
<organism evidence="5 6">
    <name type="scientific">Streptomyces evansiae</name>
    <dbReference type="NCBI Taxonomy" id="3075535"/>
    <lineage>
        <taxon>Bacteria</taxon>
        <taxon>Bacillati</taxon>
        <taxon>Actinomycetota</taxon>
        <taxon>Actinomycetes</taxon>
        <taxon>Kitasatosporales</taxon>
        <taxon>Streptomycetaceae</taxon>
        <taxon>Streptomyces</taxon>
    </lineage>
</organism>
<accession>A0ABD5EDW1</accession>
<sequence length="1149" mass="119086">MPPRPPRSRTLSALALTLTLFGTGAGLQSAYAAQPAPAEAPPATAGPAAPPPASTLAATDTPAPRAYPEGDGLETARTRRPLAPGASLTSYDRLESDKWLRVHEVSADLGAAVRAQYLSSAKGVSAREPVSALAAGQDPGKGRRTVAALNGDFFDINETGAPEGSGLHAGALLNSPQPSHTRAIGFDAAQAGRVLDLYFDGTLSLPAGDRPLAALNAADVPADGIGAYTAAWGEADRALTVNSARDTAEVTVVGGRTTDTAHRPGSGRLPAGATALVGAGKGAEALRALPEGAPVSWSYHPRTGDGSAPPREAIGANEYLVTDGRPVDHTGEGNNTAAPRTAVGFSRDGRTLHVVTVDGRQADSGGVTLTELGLMLKKAGAYNAVNLDGGGSATLLTRAPGTDTLQVGNQPSDGTERPVPNGLVLTAPDGSGRLTGYWVSTAMDPLGAPTADPVAGGHPDRVFPGLHRRLTAEGHDETYGPARGTPTWTVRGGGTVDRDGRYTAPRGKGTAEITARRGGAKGTTKLTVLGPLDRVDTGTRRLSLPDAAASARFGVTGLDAEGNSAPVEPSDVRLTYDHELFTLTPDADGFTVRARAEGAAGTVTATVAGHSTTLAVSAGLTDQALTGFDDAGDWTFSQARAAGALAAVPDSHDGTGLRMTYDFTQSTATRAAYASPPAPLPVAGQPQAFTLWLKGDGHGAWATLHLKDATGTDQLLRGPYVDWTGWKKVTFPVPQSVAYPVSVFRFYLAETDATKQYKGEVELDGLTAQVPPAVDLPASARPHDPLISTARDVRGKDWRFAVMSDAQFVARDPDGENAVQARRTLREIKAAKPDFLLINGDLVDEGSPEDLAFAHRMLDEELGDAVPWHYVPGNHEVMGGSIANFTAEFGAAEQTFDHKGTRFLTLDTSGLGLRVSDFAQLGRLRAALDAAAKDRAVDSVVVAAHVPPRDPTPQKGSQLGDRKEAALVESWLADFRRTSGKGVAYVAGHVGTFDASHAEGVPYLVNGNSGKNPATPADEGGFTGWSLLGVDRAARPGAALPDGWLGVQTRPHTDTLRLDAPASLAPGKDAAVTARLTQGARTVPLGWPVSADWSASRGLHVGPPRTAGPRDTAAYDPATGRLTALRPGTVTLAVTVSGVRTEARVTVRR</sequence>
<dbReference type="Pfam" id="PF09992">
    <property type="entry name" value="NAGPA"/>
    <property type="match status" value="1"/>
</dbReference>
<feature type="compositionally biased region" description="Polar residues" evidence="1">
    <location>
        <begin position="403"/>
        <end position="413"/>
    </location>
</feature>
<proteinExistence type="predicted"/>
<dbReference type="SUPFAM" id="SSF56300">
    <property type="entry name" value="Metallo-dependent phosphatases"/>
    <property type="match status" value="1"/>
</dbReference>
<evidence type="ECO:0000313" key="6">
    <source>
        <dbReference type="Proteomes" id="UP001183607"/>
    </source>
</evidence>
<dbReference type="GO" id="GO:0016798">
    <property type="term" value="F:hydrolase activity, acting on glycosyl bonds"/>
    <property type="evidence" value="ECO:0007669"/>
    <property type="project" value="UniProtKB-KW"/>
</dbReference>
<gene>
    <name evidence="5" type="ORF">RM574_26245</name>
</gene>
<name>A0ABD5EDW1_9ACTN</name>
<reference evidence="6" key="1">
    <citation type="submission" date="2023-07" db="EMBL/GenBank/DDBJ databases">
        <title>30 novel species of actinomycetes from the DSMZ collection.</title>
        <authorList>
            <person name="Nouioui I."/>
        </authorList>
    </citation>
    <scope>NUCLEOTIDE SEQUENCE [LARGE SCALE GENOMIC DNA]</scope>
    <source>
        <strain evidence="6">DSM 41982</strain>
    </source>
</reference>
<dbReference type="InterPro" id="IPR004843">
    <property type="entry name" value="Calcineurin-like_PHP"/>
</dbReference>
<comment type="caution">
    <text evidence="5">The sequence shown here is derived from an EMBL/GenBank/DDBJ whole genome shotgun (WGS) entry which is preliminary data.</text>
</comment>
<dbReference type="EMBL" id="JAVRER010000059">
    <property type="protein sequence ID" value="MDT0418987.1"/>
    <property type="molecule type" value="Genomic_DNA"/>
</dbReference>
<dbReference type="Gene3D" id="3.60.21.10">
    <property type="match status" value="1"/>
</dbReference>
<dbReference type="InterPro" id="IPR029052">
    <property type="entry name" value="Metallo-depent_PP-like"/>
</dbReference>
<dbReference type="PANTHER" id="PTHR40446">
    <property type="entry name" value="N-ACETYLGLUCOSAMINE-1-PHOSPHODIESTER ALPHA-N-ACETYLGLUCOSAMINIDASE"/>
    <property type="match status" value="1"/>
</dbReference>
<feature type="compositionally biased region" description="Low complexity" evidence="1">
    <location>
        <begin position="54"/>
        <end position="64"/>
    </location>
</feature>
<feature type="compositionally biased region" description="Low complexity" evidence="1">
    <location>
        <begin position="32"/>
        <end position="47"/>
    </location>
</feature>
<dbReference type="AlphaFoldDB" id="A0ABD5EDW1"/>
<feature type="domain" description="Calcineurin-like phosphoesterase" evidence="3">
    <location>
        <begin position="799"/>
        <end position="989"/>
    </location>
</feature>
<evidence type="ECO:0000313" key="5">
    <source>
        <dbReference type="EMBL" id="MDT0418987.1"/>
    </source>
</evidence>
<feature type="signal peptide" evidence="2">
    <location>
        <begin position="1"/>
        <end position="32"/>
    </location>
</feature>
<feature type="region of interest" description="Disordered" evidence="1">
    <location>
        <begin position="403"/>
        <end position="422"/>
    </location>
</feature>
<keyword evidence="2" id="KW-0732">Signal</keyword>
<dbReference type="RefSeq" id="WP_311677598.1">
    <property type="nucleotide sequence ID" value="NZ_JAVRER010000059.1"/>
</dbReference>
<feature type="chain" id="PRO_5044786280" evidence="2">
    <location>
        <begin position="33"/>
        <end position="1149"/>
    </location>
</feature>
<evidence type="ECO:0000259" key="4">
    <source>
        <dbReference type="Pfam" id="PF09992"/>
    </source>
</evidence>
<evidence type="ECO:0000256" key="2">
    <source>
        <dbReference type="SAM" id="SignalP"/>
    </source>
</evidence>
<dbReference type="Pfam" id="PF00149">
    <property type="entry name" value="Metallophos"/>
    <property type="match status" value="1"/>
</dbReference>